<dbReference type="InterPro" id="IPR002067">
    <property type="entry name" value="MCP"/>
</dbReference>
<dbReference type="SUPFAM" id="SSF103506">
    <property type="entry name" value="Mitochondrial carrier"/>
    <property type="match status" value="1"/>
</dbReference>
<dbReference type="GO" id="GO:0016020">
    <property type="term" value="C:membrane"/>
    <property type="evidence" value="ECO:0007669"/>
    <property type="project" value="UniProtKB-SubCell"/>
</dbReference>
<organism evidence="8 9">
    <name type="scientific">Saponaria officinalis</name>
    <name type="common">Common soapwort</name>
    <name type="synonym">Lychnis saponaria</name>
    <dbReference type="NCBI Taxonomy" id="3572"/>
    <lineage>
        <taxon>Eukaryota</taxon>
        <taxon>Viridiplantae</taxon>
        <taxon>Streptophyta</taxon>
        <taxon>Embryophyta</taxon>
        <taxon>Tracheophyta</taxon>
        <taxon>Spermatophyta</taxon>
        <taxon>Magnoliopsida</taxon>
        <taxon>eudicotyledons</taxon>
        <taxon>Gunneridae</taxon>
        <taxon>Pentapetalae</taxon>
        <taxon>Caryophyllales</taxon>
        <taxon>Caryophyllaceae</taxon>
        <taxon>Caryophylleae</taxon>
        <taxon>Saponaria</taxon>
    </lineage>
</organism>
<evidence type="ECO:0000256" key="5">
    <source>
        <dbReference type="ARBA" id="ARBA00023136"/>
    </source>
</evidence>
<evidence type="ECO:0000256" key="7">
    <source>
        <dbReference type="RuleBase" id="RU000488"/>
    </source>
</evidence>
<dbReference type="AlphaFoldDB" id="A0AAW1IHT6"/>
<evidence type="ECO:0000256" key="6">
    <source>
        <dbReference type="PROSITE-ProRule" id="PRU00282"/>
    </source>
</evidence>
<evidence type="ECO:0000256" key="1">
    <source>
        <dbReference type="ARBA" id="ARBA00004141"/>
    </source>
</evidence>
<dbReference type="PANTHER" id="PTHR24089">
    <property type="entry name" value="SOLUTE CARRIER FAMILY 25"/>
    <property type="match status" value="1"/>
</dbReference>
<evidence type="ECO:0000256" key="4">
    <source>
        <dbReference type="ARBA" id="ARBA00022737"/>
    </source>
</evidence>
<dbReference type="Pfam" id="PF00153">
    <property type="entry name" value="Mito_carr"/>
    <property type="match status" value="2"/>
</dbReference>
<keyword evidence="9" id="KW-1185">Reference proteome</keyword>
<keyword evidence="5 6" id="KW-0472">Membrane</keyword>
<dbReference type="InterPro" id="IPR018108">
    <property type="entry name" value="MCP_transmembrane"/>
</dbReference>
<sequence>MHEINFNWQFYDSTIRIYSVRISDVLIGLMEKLKLFRGKDDELSVLGRLAAGACAGMTSTLVTYPLDVLRLRLAVEPGYRTMSQVALGMLREEGIASFYNGLAPSLISIAPYIAVNFCIFDLVKKSLPEKYQKRPETSLVTALMSATLATLTCYPLDTVRRQMQMRGTPYNTVLDAIPGIIEENRRKAKLGSESAN</sequence>
<keyword evidence="4" id="KW-0677">Repeat</keyword>
<dbReference type="GO" id="GO:0055085">
    <property type="term" value="P:transmembrane transport"/>
    <property type="evidence" value="ECO:0007669"/>
    <property type="project" value="InterPro"/>
</dbReference>
<evidence type="ECO:0000256" key="3">
    <source>
        <dbReference type="ARBA" id="ARBA00022692"/>
    </source>
</evidence>
<dbReference type="Gene3D" id="1.50.40.10">
    <property type="entry name" value="Mitochondrial carrier domain"/>
    <property type="match status" value="1"/>
</dbReference>
<evidence type="ECO:0000313" key="9">
    <source>
        <dbReference type="Proteomes" id="UP001443914"/>
    </source>
</evidence>
<comment type="subcellular location">
    <subcellularLocation>
        <location evidence="1">Membrane</location>
        <topology evidence="1">Multi-pass membrane protein</topology>
    </subcellularLocation>
</comment>
<gene>
    <name evidence="8" type="ORF">RND81_09G023500</name>
</gene>
<keyword evidence="2 7" id="KW-0813">Transport</keyword>
<accession>A0AAW1IHT6</accession>
<dbReference type="PROSITE" id="PS50920">
    <property type="entry name" value="SOLCAR"/>
    <property type="match status" value="1"/>
</dbReference>
<dbReference type="Proteomes" id="UP001443914">
    <property type="component" value="Unassembled WGS sequence"/>
</dbReference>
<dbReference type="EMBL" id="JBDFQZ010000009">
    <property type="protein sequence ID" value="KAK9688942.1"/>
    <property type="molecule type" value="Genomic_DNA"/>
</dbReference>
<comment type="similarity">
    <text evidence="7">Belongs to the mitochondrial carrier (TC 2.A.29) family.</text>
</comment>
<name>A0AAW1IHT6_SAPOF</name>
<dbReference type="InterPro" id="IPR023395">
    <property type="entry name" value="MCP_dom_sf"/>
</dbReference>
<protein>
    <submittedName>
        <fullName evidence="8">Uncharacterized protein</fullName>
    </submittedName>
</protein>
<proteinExistence type="inferred from homology"/>
<reference evidence="8" key="1">
    <citation type="submission" date="2024-03" db="EMBL/GenBank/DDBJ databases">
        <title>WGS assembly of Saponaria officinalis var. Norfolk2.</title>
        <authorList>
            <person name="Jenkins J."/>
            <person name="Shu S."/>
            <person name="Grimwood J."/>
            <person name="Barry K."/>
            <person name="Goodstein D."/>
            <person name="Schmutz J."/>
            <person name="Leebens-Mack J."/>
            <person name="Osbourn A."/>
        </authorList>
    </citation>
    <scope>NUCLEOTIDE SEQUENCE [LARGE SCALE GENOMIC DNA]</scope>
    <source>
        <strain evidence="8">JIC</strain>
    </source>
</reference>
<feature type="repeat" description="Solcar" evidence="6">
    <location>
        <begin position="43"/>
        <end position="126"/>
    </location>
</feature>
<keyword evidence="3 6" id="KW-0812">Transmembrane</keyword>
<evidence type="ECO:0000256" key="2">
    <source>
        <dbReference type="ARBA" id="ARBA00022448"/>
    </source>
</evidence>
<evidence type="ECO:0000313" key="8">
    <source>
        <dbReference type="EMBL" id="KAK9688942.1"/>
    </source>
</evidence>
<comment type="caution">
    <text evidence="8">The sequence shown here is derived from an EMBL/GenBank/DDBJ whole genome shotgun (WGS) entry which is preliminary data.</text>
</comment>
<dbReference type="PRINTS" id="PR00926">
    <property type="entry name" value="MITOCARRIER"/>
</dbReference>